<dbReference type="SUPFAM" id="SSF53686">
    <property type="entry name" value="Tryptophan synthase beta subunit-like PLP-dependent enzymes"/>
    <property type="match status" value="1"/>
</dbReference>
<dbReference type="GO" id="GO:0006565">
    <property type="term" value="P:L-serine catabolic process"/>
    <property type="evidence" value="ECO:0007669"/>
    <property type="project" value="TreeGrafter"/>
</dbReference>
<accession>A0A382VI94</accession>
<dbReference type="GO" id="GO:0006567">
    <property type="term" value="P:L-threonine catabolic process"/>
    <property type="evidence" value="ECO:0007669"/>
    <property type="project" value="TreeGrafter"/>
</dbReference>
<feature type="non-terminal residue" evidence="6">
    <location>
        <position position="205"/>
    </location>
</feature>
<keyword evidence="4" id="KW-0456">Lyase</keyword>
<evidence type="ECO:0000313" key="6">
    <source>
        <dbReference type="EMBL" id="SVD45601.1"/>
    </source>
</evidence>
<evidence type="ECO:0000256" key="2">
    <source>
        <dbReference type="ARBA" id="ARBA00010869"/>
    </source>
</evidence>
<evidence type="ECO:0000256" key="4">
    <source>
        <dbReference type="ARBA" id="ARBA00023239"/>
    </source>
</evidence>
<keyword evidence="3" id="KW-0663">Pyridoxal phosphate</keyword>
<reference evidence="6" key="1">
    <citation type="submission" date="2018-05" db="EMBL/GenBank/DDBJ databases">
        <authorList>
            <person name="Lanie J.A."/>
            <person name="Ng W.-L."/>
            <person name="Kazmierczak K.M."/>
            <person name="Andrzejewski T.M."/>
            <person name="Davidsen T.M."/>
            <person name="Wayne K.J."/>
            <person name="Tettelin H."/>
            <person name="Glass J.I."/>
            <person name="Rusch D."/>
            <person name="Podicherti R."/>
            <person name="Tsui H.-C.T."/>
            <person name="Winkler M.E."/>
        </authorList>
    </citation>
    <scope>NUCLEOTIDE SEQUENCE</scope>
</reference>
<evidence type="ECO:0000259" key="5">
    <source>
        <dbReference type="Pfam" id="PF00291"/>
    </source>
</evidence>
<organism evidence="6">
    <name type="scientific">marine metagenome</name>
    <dbReference type="NCBI Taxonomy" id="408172"/>
    <lineage>
        <taxon>unclassified sequences</taxon>
        <taxon>metagenomes</taxon>
        <taxon>ecological metagenomes</taxon>
    </lineage>
</organism>
<gene>
    <name evidence="6" type="ORF">METZ01_LOCUS398455</name>
</gene>
<comment type="cofactor">
    <cofactor evidence="1">
        <name>pyridoxal 5'-phosphate</name>
        <dbReference type="ChEBI" id="CHEBI:597326"/>
    </cofactor>
</comment>
<dbReference type="Gene3D" id="3.40.50.1100">
    <property type="match status" value="2"/>
</dbReference>
<evidence type="ECO:0000256" key="3">
    <source>
        <dbReference type="ARBA" id="ARBA00022898"/>
    </source>
</evidence>
<dbReference type="InterPro" id="IPR001926">
    <property type="entry name" value="TrpB-like_PALP"/>
</dbReference>
<dbReference type="InterPro" id="IPR050147">
    <property type="entry name" value="Ser/Thr_Dehydratase"/>
</dbReference>
<dbReference type="EMBL" id="UINC01151792">
    <property type="protein sequence ID" value="SVD45601.1"/>
    <property type="molecule type" value="Genomic_DNA"/>
</dbReference>
<name>A0A382VI94_9ZZZZ</name>
<dbReference type="GO" id="GO:0003941">
    <property type="term" value="F:L-serine ammonia-lyase activity"/>
    <property type="evidence" value="ECO:0007669"/>
    <property type="project" value="TreeGrafter"/>
</dbReference>
<dbReference type="Pfam" id="PF00291">
    <property type="entry name" value="PALP"/>
    <property type="match status" value="1"/>
</dbReference>
<dbReference type="PANTHER" id="PTHR48078">
    <property type="entry name" value="THREONINE DEHYDRATASE, MITOCHONDRIAL-RELATED"/>
    <property type="match status" value="1"/>
</dbReference>
<dbReference type="InterPro" id="IPR036052">
    <property type="entry name" value="TrpB-like_PALP_sf"/>
</dbReference>
<dbReference type="PANTHER" id="PTHR48078:SF6">
    <property type="entry name" value="L-THREONINE DEHYDRATASE CATABOLIC TDCB"/>
    <property type="match status" value="1"/>
</dbReference>
<dbReference type="AlphaFoldDB" id="A0A382VI94"/>
<protein>
    <recommendedName>
        <fullName evidence="5">Tryptophan synthase beta chain-like PALP domain-containing protein</fullName>
    </recommendedName>
</protein>
<feature type="domain" description="Tryptophan synthase beta chain-like PALP" evidence="5">
    <location>
        <begin position="40"/>
        <end position="204"/>
    </location>
</feature>
<proteinExistence type="inferred from homology"/>
<comment type="similarity">
    <text evidence="2">Belongs to the serine/threonine dehydratase family.</text>
</comment>
<evidence type="ECO:0000256" key="1">
    <source>
        <dbReference type="ARBA" id="ARBA00001933"/>
    </source>
</evidence>
<dbReference type="FunFam" id="3.40.50.1100:FF:000005">
    <property type="entry name" value="Threonine dehydratase catabolic"/>
    <property type="match status" value="1"/>
</dbReference>
<dbReference type="GO" id="GO:0004794">
    <property type="term" value="F:threonine deaminase activity"/>
    <property type="evidence" value="ECO:0007669"/>
    <property type="project" value="TreeGrafter"/>
</dbReference>
<dbReference type="GO" id="GO:0009097">
    <property type="term" value="P:isoleucine biosynthetic process"/>
    <property type="evidence" value="ECO:0007669"/>
    <property type="project" value="TreeGrafter"/>
</dbReference>
<sequence>MPQPDHPELILEKLRQTASRIENYVNLTPIHRWQDPWVIDQVGDGELYLKLEFLQQTGSFKPRGALNNALTRPEAERNRDVTAVSAGNHAIAVAYAAKTLGISAKVLMHRKANPFRIAKCQQYGAEVLLVDDINQAFALLEEIAEKEDRMIIHPFDSAPTLQGTGTLGVEIGDALDDLDTILVAVGGGGLIGGVASALKQLQPTI</sequence>